<reference evidence="1 2" key="1">
    <citation type="journal article" date="2023" name="Sci. Data">
        <title>Genome assembly of the Korean intertidal mud-creeper Batillaria attramentaria.</title>
        <authorList>
            <person name="Patra A.K."/>
            <person name="Ho P.T."/>
            <person name="Jun S."/>
            <person name="Lee S.J."/>
            <person name="Kim Y."/>
            <person name="Won Y.J."/>
        </authorList>
    </citation>
    <scope>NUCLEOTIDE SEQUENCE [LARGE SCALE GENOMIC DNA]</scope>
    <source>
        <tissue evidence="1">Foot muscle</tissue>
    </source>
</reference>
<keyword evidence="2" id="KW-1185">Reference proteome</keyword>
<proteinExistence type="predicted"/>
<organism evidence="1 2">
    <name type="scientific">Batillaria attramentaria</name>
    <dbReference type="NCBI Taxonomy" id="370345"/>
    <lineage>
        <taxon>Eukaryota</taxon>
        <taxon>Metazoa</taxon>
        <taxon>Spiralia</taxon>
        <taxon>Lophotrochozoa</taxon>
        <taxon>Mollusca</taxon>
        <taxon>Gastropoda</taxon>
        <taxon>Caenogastropoda</taxon>
        <taxon>Sorbeoconcha</taxon>
        <taxon>Cerithioidea</taxon>
        <taxon>Batillariidae</taxon>
        <taxon>Batillaria</taxon>
    </lineage>
</organism>
<name>A0ABD0KTS0_9CAEN</name>
<evidence type="ECO:0000313" key="1">
    <source>
        <dbReference type="EMBL" id="KAK7490225.1"/>
    </source>
</evidence>
<protein>
    <submittedName>
        <fullName evidence="1">Uncharacterized protein</fullName>
    </submittedName>
</protein>
<accession>A0ABD0KTS0</accession>
<gene>
    <name evidence="1" type="ORF">BaRGS_00018570</name>
</gene>
<dbReference type="AlphaFoldDB" id="A0ABD0KTS0"/>
<dbReference type="EMBL" id="JACVVK020000129">
    <property type="protein sequence ID" value="KAK7490225.1"/>
    <property type="molecule type" value="Genomic_DNA"/>
</dbReference>
<dbReference type="Proteomes" id="UP001519460">
    <property type="component" value="Unassembled WGS sequence"/>
</dbReference>
<comment type="caution">
    <text evidence="1">The sequence shown here is derived from an EMBL/GenBank/DDBJ whole genome shotgun (WGS) entry which is preliminary data.</text>
</comment>
<evidence type="ECO:0000313" key="2">
    <source>
        <dbReference type="Proteomes" id="UP001519460"/>
    </source>
</evidence>
<sequence length="130" mass="14300">MARAVHSPTGRILTLAATRAEREYGSEQFRSVQSMCLVRGTITQGLEDIRANQNPSGAINAILTAKELFGEMPGEPQHNVILTRRRRNTSNWESPVAAVSLLFADVTLLCFAGLPDTVPILFQLLVRELP</sequence>